<dbReference type="Gene3D" id="1.25.40.10">
    <property type="entry name" value="Tetratricopeptide repeat domain"/>
    <property type="match status" value="1"/>
</dbReference>
<dbReference type="Proteomes" id="UP001530400">
    <property type="component" value="Unassembled WGS sequence"/>
</dbReference>
<evidence type="ECO:0000313" key="2">
    <source>
        <dbReference type="Proteomes" id="UP001530400"/>
    </source>
</evidence>
<gene>
    <name evidence="1" type="ORF">ACHAWO_006903</name>
</gene>
<accession>A0ABD3N9Q3</accession>
<dbReference type="InterPro" id="IPR052769">
    <property type="entry name" value="TPR_domain_protein"/>
</dbReference>
<dbReference type="PANTHER" id="PTHR46014:SF1">
    <property type="entry name" value="TETRATRICOPEPTIDE REPEAT PROTEIN 1"/>
    <property type="match status" value="1"/>
</dbReference>
<comment type="caution">
    <text evidence="1">The sequence shown here is derived from an EMBL/GenBank/DDBJ whole genome shotgun (WGS) entry which is preliminary data.</text>
</comment>
<dbReference type="SUPFAM" id="SSF48452">
    <property type="entry name" value="TPR-like"/>
    <property type="match status" value="1"/>
</dbReference>
<dbReference type="AlphaFoldDB" id="A0ABD3N9Q3"/>
<evidence type="ECO:0000313" key="1">
    <source>
        <dbReference type="EMBL" id="KAL3772820.1"/>
    </source>
</evidence>
<sequence length="367" mass="40670">MSHQNEAAPPFQIGSTVRLSTKATIKSSEKHKMISRRGMIATLSDADDESKMCTIILENLVPAPLLGKFLIAPPLSCSDAEDFEIEVPTSEIQSLLPFEYCVAEDNMVHYSDSDVSRIKEYGDELFKLHDYTNAISYYEVALYLISSDMSNIGATLVVKRNGHCVIAELDCIESDGDNSQCDVTFILPNGTTEEDVISSNDILVSVWDKGAARRGQRDKPKETYLQLRILLNLSRCLLNLADIYTECTAAQSISNDQQAKCNKSAVLASSIAITLCEYCINISDSDSPILPCLLEKAQLIRSKAFFAVGKLPNALIDVKKVINNNPDNREATESLRDIETVERNKKRADKKLSKEVCRWVQSATGDL</sequence>
<protein>
    <submittedName>
        <fullName evidence="1">Uncharacterized protein</fullName>
    </submittedName>
</protein>
<proteinExistence type="predicted"/>
<keyword evidence="2" id="KW-1185">Reference proteome</keyword>
<organism evidence="1 2">
    <name type="scientific">Cyclotella atomus</name>
    <dbReference type="NCBI Taxonomy" id="382360"/>
    <lineage>
        <taxon>Eukaryota</taxon>
        <taxon>Sar</taxon>
        <taxon>Stramenopiles</taxon>
        <taxon>Ochrophyta</taxon>
        <taxon>Bacillariophyta</taxon>
        <taxon>Coscinodiscophyceae</taxon>
        <taxon>Thalassiosirophycidae</taxon>
        <taxon>Stephanodiscales</taxon>
        <taxon>Stephanodiscaceae</taxon>
        <taxon>Cyclotella</taxon>
    </lineage>
</organism>
<name>A0ABD3N9Q3_9STRA</name>
<dbReference type="EMBL" id="JALLPJ020001259">
    <property type="protein sequence ID" value="KAL3772820.1"/>
    <property type="molecule type" value="Genomic_DNA"/>
</dbReference>
<dbReference type="PANTHER" id="PTHR46014">
    <property type="entry name" value="TETRATRICOPEPTIDE REPEAT PROTEIN 1"/>
    <property type="match status" value="1"/>
</dbReference>
<reference evidence="1 2" key="1">
    <citation type="submission" date="2024-10" db="EMBL/GenBank/DDBJ databases">
        <title>Updated reference genomes for cyclostephanoid diatoms.</title>
        <authorList>
            <person name="Roberts W.R."/>
            <person name="Alverson A.J."/>
        </authorList>
    </citation>
    <scope>NUCLEOTIDE SEQUENCE [LARGE SCALE GENOMIC DNA]</scope>
    <source>
        <strain evidence="1 2">AJA010-31</strain>
    </source>
</reference>
<dbReference type="InterPro" id="IPR011990">
    <property type="entry name" value="TPR-like_helical_dom_sf"/>
</dbReference>